<evidence type="ECO:0000313" key="3">
    <source>
        <dbReference type="Proteomes" id="UP000179214"/>
    </source>
</evidence>
<keyword evidence="1" id="KW-0472">Membrane</keyword>
<keyword evidence="1" id="KW-1133">Transmembrane helix</keyword>
<comment type="caution">
    <text evidence="2">The sequence shown here is derived from an EMBL/GenBank/DDBJ whole genome shotgun (WGS) entry which is preliminary data.</text>
</comment>
<dbReference type="EMBL" id="MHOV01000027">
    <property type="protein sequence ID" value="OGZ69786.1"/>
    <property type="molecule type" value="Genomic_DNA"/>
</dbReference>
<accession>A0A1G2I4Q2</accession>
<reference evidence="2 3" key="1">
    <citation type="journal article" date="2016" name="Nat. Commun.">
        <title>Thousands of microbial genomes shed light on interconnected biogeochemical processes in an aquifer system.</title>
        <authorList>
            <person name="Anantharaman K."/>
            <person name="Brown C.T."/>
            <person name="Hug L.A."/>
            <person name="Sharon I."/>
            <person name="Castelle C.J."/>
            <person name="Probst A.J."/>
            <person name="Thomas B.C."/>
            <person name="Singh A."/>
            <person name="Wilkins M.J."/>
            <person name="Karaoz U."/>
            <person name="Brodie E.L."/>
            <person name="Williams K.H."/>
            <person name="Hubbard S.S."/>
            <person name="Banfield J.F."/>
        </authorList>
    </citation>
    <scope>NUCLEOTIDE SEQUENCE [LARGE SCALE GENOMIC DNA]</scope>
</reference>
<keyword evidence="1" id="KW-0812">Transmembrane</keyword>
<name>A0A1G2I4Q2_9BACT</name>
<feature type="transmembrane region" description="Helical" evidence="1">
    <location>
        <begin position="36"/>
        <end position="57"/>
    </location>
</feature>
<organism evidence="2 3">
    <name type="scientific">Candidatus Staskawiczbacteria bacterium RIFCSPHIGHO2_12_FULL_38_11</name>
    <dbReference type="NCBI Taxonomy" id="1802209"/>
    <lineage>
        <taxon>Bacteria</taxon>
        <taxon>Candidatus Staskawicziibacteriota</taxon>
    </lineage>
</organism>
<proteinExistence type="predicted"/>
<dbReference type="AlphaFoldDB" id="A0A1G2I4Q2"/>
<gene>
    <name evidence="2" type="ORF">A3F47_02010</name>
</gene>
<evidence type="ECO:0000313" key="2">
    <source>
        <dbReference type="EMBL" id="OGZ69786.1"/>
    </source>
</evidence>
<dbReference type="Proteomes" id="UP000179214">
    <property type="component" value="Unassembled WGS sequence"/>
</dbReference>
<evidence type="ECO:0000256" key="1">
    <source>
        <dbReference type="SAM" id="Phobius"/>
    </source>
</evidence>
<protein>
    <submittedName>
        <fullName evidence="2">Uncharacterized protein</fullName>
    </submittedName>
</protein>
<sequence>MEKPEVQKNKTGRRIFKMAMLFIFSCILGMRCEEKISISSTMSLTFILFFFCHCVLYSPEFDVVLHFPEFKKQHCCHCDTNHPIWELKIDDSFWMGSLVQYITYYPYLKMKLK</sequence>